<dbReference type="GeneID" id="125177974"/>
<reference evidence="7" key="1">
    <citation type="submission" date="2025-08" db="UniProtKB">
        <authorList>
            <consortium name="RefSeq"/>
        </authorList>
    </citation>
    <scope>IDENTIFICATION</scope>
</reference>
<evidence type="ECO:0000313" key="6">
    <source>
        <dbReference type="Proteomes" id="UP000694843"/>
    </source>
</evidence>
<keyword evidence="6" id="KW-1185">Reference proteome</keyword>
<name>A0A979FKB1_HYAAZ</name>
<keyword evidence="1 2" id="KW-1015">Disulfide bond</keyword>
<feature type="transmembrane region" description="Helical" evidence="4">
    <location>
        <begin position="573"/>
        <end position="598"/>
    </location>
</feature>
<dbReference type="PROSITE" id="PS01209">
    <property type="entry name" value="LDLRA_1"/>
    <property type="match status" value="1"/>
</dbReference>
<keyword evidence="4" id="KW-1133">Transmembrane helix</keyword>
<keyword evidence="4" id="KW-0812">Transmembrane</keyword>
<comment type="caution">
    <text evidence="2">Lacks conserved residue(s) required for the propagation of feature annotation.</text>
</comment>
<organism evidence="6 7">
    <name type="scientific">Hyalella azteca</name>
    <name type="common">Amphipod</name>
    <dbReference type="NCBI Taxonomy" id="294128"/>
    <lineage>
        <taxon>Eukaryota</taxon>
        <taxon>Metazoa</taxon>
        <taxon>Ecdysozoa</taxon>
        <taxon>Arthropoda</taxon>
        <taxon>Crustacea</taxon>
        <taxon>Multicrustacea</taxon>
        <taxon>Malacostraca</taxon>
        <taxon>Eumalacostraca</taxon>
        <taxon>Peracarida</taxon>
        <taxon>Amphipoda</taxon>
        <taxon>Senticaudata</taxon>
        <taxon>Talitrida</taxon>
        <taxon>Talitroidea</taxon>
        <taxon>Hyalellidae</taxon>
        <taxon>Hyalella</taxon>
    </lineage>
</organism>
<keyword evidence="4" id="KW-0472">Membrane</keyword>
<dbReference type="Pfam" id="PF00057">
    <property type="entry name" value="Ldl_recept_a"/>
    <property type="match status" value="1"/>
</dbReference>
<feature type="domain" description="Neurotransmitter-gated ion-channel ligand-binding" evidence="5">
    <location>
        <begin position="158"/>
        <end position="309"/>
    </location>
</feature>
<dbReference type="SUPFAM" id="SSF57424">
    <property type="entry name" value="LDL receptor-like module"/>
    <property type="match status" value="1"/>
</dbReference>
<dbReference type="GO" id="GO:0005230">
    <property type="term" value="F:extracellular ligand-gated monoatomic ion channel activity"/>
    <property type="evidence" value="ECO:0007669"/>
    <property type="project" value="InterPro"/>
</dbReference>
<evidence type="ECO:0000259" key="5">
    <source>
        <dbReference type="Pfam" id="PF02931"/>
    </source>
</evidence>
<dbReference type="InterPro" id="IPR036734">
    <property type="entry name" value="Neur_chan_lig-bd_sf"/>
</dbReference>
<feature type="disulfide bond" evidence="2">
    <location>
        <begin position="126"/>
        <end position="144"/>
    </location>
</feature>
<dbReference type="Pfam" id="PF02931">
    <property type="entry name" value="Neur_chan_LBD"/>
    <property type="match status" value="1"/>
</dbReference>
<evidence type="ECO:0000256" key="2">
    <source>
        <dbReference type="PROSITE-ProRule" id="PRU00124"/>
    </source>
</evidence>
<dbReference type="SUPFAM" id="SSF63712">
    <property type="entry name" value="Nicotinic receptor ligand binding domain-like"/>
    <property type="match status" value="1"/>
</dbReference>
<dbReference type="KEGG" id="hazt:125177974"/>
<dbReference type="PROSITE" id="PS50068">
    <property type="entry name" value="LDLRA_2"/>
    <property type="match status" value="1"/>
</dbReference>
<dbReference type="RefSeq" id="XP_047736694.1">
    <property type="nucleotide sequence ID" value="XM_047880738.1"/>
</dbReference>
<feature type="transmembrane region" description="Helical" evidence="4">
    <location>
        <begin position="365"/>
        <end position="392"/>
    </location>
</feature>
<dbReference type="AlphaFoldDB" id="A0A979FKB1"/>
<dbReference type="Gene3D" id="4.10.400.10">
    <property type="entry name" value="Low-density Lipoprotein Receptor"/>
    <property type="match status" value="1"/>
</dbReference>
<dbReference type="InterPro" id="IPR023415">
    <property type="entry name" value="LDLR_class-A_CS"/>
</dbReference>
<dbReference type="InterPro" id="IPR002172">
    <property type="entry name" value="LDrepeatLR_classA_rpt"/>
</dbReference>
<dbReference type="GO" id="GO:0016020">
    <property type="term" value="C:membrane"/>
    <property type="evidence" value="ECO:0007669"/>
    <property type="project" value="InterPro"/>
</dbReference>
<gene>
    <name evidence="7" type="primary">LOC125177974</name>
</gene>
<feature type="disulfide bond" evidence="2">
    <location>
        <begin position="119"/>
        <end position="131"/>
    </location>
</feature>
<accession>A0A979FKB1</accession>
<dbReference type="Proteomes" id="UP000694843">
    <property type="component" value="Unplaced"/>
</dbReference>
<evidence type="ECO:0000313" key="7">
    <source>
        <dbReference type="RefSeq" id="XP_047736694.1"/>
    </source>
</evidence>
<dbReference type="Gene3D" id="2.70.170.10">
    <property type="entry name" value="Neurotransmitter-gated ion-channel ligand-binding domain"/>
    <property type="match status" value="1"/>
</dbReference>
<proteinExistence type="predicted"/>
<evidence type="ECO:0000256" key="1">
    <source>
        <dbReference type="ARBA" id="ARBA00023157"/>
    </source>
</evidence>
<evidence type="ECO:0000256" key="4">
    <source>
        <dbReference type="SAM" id="Phobius"/>
    </source>
</evidence>
<evidence type="ECO:0000256" key="3">
    <source>
        <dbReference type="SAM" id="MobiDB-lite"/>
    </source>
</evidence>
<dbReference type="InterPro" id="IPR038050">
    <property type="entry name" value="Neuro_actylchol_rec"/>
</dbReference>
<feature type="transmembrane region" description="Helical" evidence="4">
    <location>
        <begin position="431"/>
        <end position="451"/>
    </location>
</feature>
<dbReference type="InterPro" id="IPR006202">
    <property type="entry name" value="Neur_chan_lig-bd"/>
</dbReference>
<feature type="transmembrane region" description="Helical" evidence="4">
    <location>
        <begin position="399"/>
        <end position="425"/>
    </location>
</feature>
<dbReference type="SMART" id="SM00192">
    <property type="entry name" value="LDLa"/>
    <property type="match status" value="1"/>
</dbReference>
<feature type="region of interest" description="Disordered" evidence="3">
    <location>
        <begin position="498"/>
        <end position="522"/>
    </location>
</feature>
<dbReference type="OrthoDB" id="6351594at2759"/>
<dbReference type="InterPro" id="IPR036055">
    <property type="entry name" value="LDL_receptor-like_sf"/>
</dbReference>
<sequence length="615" mass="69835">MSIHNDLSNETLVEVDCDSKMKMMLVCQIPENAYFTMLGEGMDSFGKFYLVRDGFQSVYRTRYRDTIGLNSENTEYQINKTGKILFSAAMQVLDVPMGRFKSHRQDGPEDEQETVISACADEEFTCNDGSCIPLTQHCDGLQQCHDFEDEDCDQNSYLAQNYDKTRASNTSLPIKLNIRIRSISDVDITNGRLKLKIEVKTSWKDGRIEFVQLQKDLERNVISEDIWYPKYHFETLVFEDERDYYQGNNSISRLMAARGKATAIKTYKTQRKRLYEAEVVHIELTSFTLLCDFDLTIYPFGVHPCMYNITLEDQSDNGPYFNMSATQLELKEQSMSLFMVRYSCVQVPSNSTPRTITVTVLLESLYGGFVLSIFTPVAVITVIGISTLYFAFENFQDRIAATLACLIVEAGIYSQICVVIPISAAPKLVDIYFFYGILRMFFVCIHHLSVYRWLIYLKNRKAQEIEKQNALALKFIRKFTDKAKGLSYQAASKHDKGAKSVPALGSSDLDSEGGVKGSGSPHARSFLDSSLITSGESQRRISPGDNATEAVNAWTANEETDKKLAGMYARLKAANYFCFTLWLVFDFIFVGLISYMIIVSRQYVFGQFPSITLTQ</sequence>
<dbReference type="Gene3D" id="1.20.58.390">
    <property type="entry name" value="Neurotransmitter-gated ion-channel transmembrane domain"/>
    <property type="match status" value="1"/>
</dbReference>
<dbReference type="CDD" id="cd00112">
    <property type="entry name" value="LDLa"/>
    <property type="match status" value="1"/>
</dbReference>
<protein>
    <submittedName>
        <fullName evidence="7">Uncharacterized protein LOC125177974</fullName>
    </submittedName>
</protein>